<keyword evidence="4" id="KW-1185">Reference proteome</keyword>
<keyword evidence="1" id="KW-0472">Membrane</keyword>
<gene>
    <name evidence="3" type="ORF">AB0A76_24410</name>
</gene>
<feature type="domain" description="DUF418" evidence="2">
    <location>
        <begin position="236"/>
        <end position="395"/>
    </location>
</feature>
<keyword evidence="1" id="KW-0812">Transmembrane</keyword>
<feature type="transmembrane region" description="Helical" evidence="1">
    <location>
        <begin position="257"/>
        <end position="275"/>
    </location>
</feature>
<proteinExistence type="predicted"/>
<accession>A0ABV3D1G6</accession>
<feature type="transmembrane region" description="Helical" evidence="1">
    <location>
        <begin position="214"/>
        <end position="236"/>
    </location>
</feature>
<dbReference type="InterPro" id="IPR007349">
    <property type="entry name" value="DUF418"/>
</dbReference>
<dbReference type="Pfam" id="PF04235">
    <property type="entry name" value="DUF418"/>
    <property type="match status" value="1"/>
</dbReference>
<feature type="transmembrane region" description="Helical" evidence="1">
    <location>
        <begin position="23"/>
        <end position="44"/>
    </location>
</feature>
<feature type="transmembrane region" description="Helical" evidence="1">
    <location>
        <begin position="127"/>
        <end position="144"/>
    </location>
</feature>
<dbReference type="Proteomes" id="UP001551210">
    <property type="component" value="Unassembled WGS sequence"/>
</dbReference>
<comment type="caution">
    <text evidence="3">The sequence shown here is derived from an EMBL/GenBank/DDBJ whole genome shotgun (WGS) entry which is preliminary data.</text>
</comment>
<feature type="transmembrane region" description="Helical" evidence="1">
    <location>
        <begin position="329"/>
        <end position="352"/>
    </location>
</feature>
<dbReference type="EMBL" id="JBEZAM010000040">
    <property type="protein sequence ID" value="MEU7296312.1"/>
    <property type="molecule type" value="Genomic_DNA"/>
</dbReference>
<evidence type="ECO:0000313" key="4">
    <source>
        <dbReference type="Proteomes" id="UP001551210"/>
    </source>
</evidence>
<evidence type="ECO:0000256" key="1">
    <source>
        <dbReference type="SAM" id="Phobius"/>
    </source>
</evidence>
<sequence>MTSATEATAVNDKAVGRLGAVDALRGFALFGILMVNITYLASAYHGTGVEDPGSGGPLEDAVRAVVATFFEAKFFLLFSFLFGYAFTLQLASADRARARFVPRFLRRLTGLFFLGVVHAVVLFPGDILTTYAVLGLILLVFHRIRPRTAVRTAVVLFGVTAAAYVLLAVAVALWSGGAGPDEVSAAADAARATEALRGDAPSVVSAHLDQLPDVVSMLVFFQAPAALAAFFLGLAAGRHQVLGDITGHGRLLRRLQAWGFTVGVGGGVVYAHASLAHPSTAYQILALGVDVITAPLLAAAYAATVLRLANGRHGRTVIAALAPAGRMTLTNYLSQSLVCALLFTGYGAGLVGRVPPTGVAAIALALFAAQVLASRWWLGRHPYGPAEWGLRAWTTLSRPDWSTRAR</sequence>
<evidence type="ECO:0000313" key="3">
    <source>
        <dbReference type="EMBL" id="MEU7296312.1"/>
    </source>
</evidence>
<feature type="transmembrane region" description="Helical" evidence="1">
    <location>
        <begin position="281"/>
        <end position="308"/>
    </location>
</feature>
<dbReference type="PANTHER" id="PTHR30590:SF2">
    <property type="entry name" value="INNER MEMBRANE PROTEIN"/>
    <property type="match status" value="1"/>
</dbReference>
<feature type="transmembrane region" description="Helical" evidence="1">
    <location>
        <begin position="64"/>
        <end position="84"/>
    </location>
</feature>
<protein>
    <submittedName>
        <fullName evidence="3">DUF418 domain-containing protein</fullName>
    </submittedName>
</protein>
<dbReference type="RefSeq" id="WP_359212076.1">
    <property type="nucleotide sequence ID" value="NZ_JBEZAM010000040.1"/>
</dbReference>
<organism evidence="3 4">
    <name type="scientific">Streptomyces exfoliatus</name>
    <name type="common">Streptomyces hydrogenans</name>
    <dbReference type="NCBI Taxonomy" id="1905"/>
    <lineage>
        <taxon>Bacteria</taxon>
        <taxon>Bacillati</taxon>
        <taxon>Actinomycetota</taxon>
        <taxon>Actinomycetes</taxon>
        <taxon>Kitasatosporales</taxon>
        <taxon>Streptomycetaceae</taxon>
        <taxon>Streptomyces</taxon>
    </lineage>
</organism>
<evidence type="ECO:0000259" key="2">
    <source>
        <dbReference type="Pfam" id="PF04235"/>
    </source>
</evidence>
<reference evidence="3 4" key="1">
    <citation type="submission" date="2024-06" db="EMBL/GenBank/DDBJ databases">
        <title>The Natural Products Discovery Center: Release of the First 8490 Sequenced Strains for Exploring Actinobacteria Biosynthetic Diversity.</title>
        <authorList>
            <person name="Kalkreuter E."/>
            <person name="Kautsar S.A."/>
            <person name="Yang D."/>
            <person name="Bader C.D."/>
            <person name="Teijaro C.N."/>
            <person name="Fluegel L."/>
            <person name="Davis C.M."/>
            <person name="Simpson J.R."/>
            <person name="Lauterbach L."/>
            <person name="Steele A.D."/>
            <person name="Gui C."/>
            <person name="Meng S."/>
            <person name="Li G."/>
            <person name="Viehrig K."/>
            <person name="Ye F."/>
            <person name="Su P."/>
            <person name="Kiefer A.F."/>
            <person name="Nichols A."/>
            <person name="Cepeda A.J."/>
            <person name="Yan W."/>
            <person name="Fan B."/>
            <person name="Jiang Y."/>
            <person name="Adhikari A."/>
            <person name="Zheng C.-J."/>
            <person name="Schuster L."/>
            <person name="Cowan T.M."/>
            <person name="Smanski M.J."/>
            <person name="Chevrette M.G."/>
            <person name="De Carvalho L.P.S."/>
            <person name="Shen B."/>
        </authorList>
    </citation>
    <scope>NUCLEOTIDE SEQUENCE [LARGE SCALE GENOMIC DNA]</scope>
    <source>
        <strain evidence="3 4">NPDC045705</strain>
    </source>
</reference>
<name>A0ABV3D1G6_STREX</name>
<feature type="transmembrane region" description="Helical" evidence="1">
    <location>
        <begin position="153"/>
        <end position="174"/>
    </location>
</feature>
<dbReference type="InterPro" id="IPR052529">
    <property type="entry name" value="Bact_Transport_Assoc"/>
</dbReference>
<feature type="transmembrane region" description="Helical" evidence="1">
    <location>
        <begin position="104"/>
        <end position="121"/>
    </location>
</feature>
<feature type="transmembrane region" description="Helical" evidence="1">
    <location>
        <begin position="358"/>
        <end position="378"/>
    </location>
</feature>
<dbReference type="PANTHER" id="PTHR30590">
    <property type="entry name" value="INNER MEMBRANE PROTEIN"/>
    <property type="match status" value="1"/>
</dbReference>
<keyword evidence="1" id="KW-1133">Transmembrane helix</keyword>